<comment type="similarity">
    <text evidence="1">Belongs to the ARG7 family.</text>
</comment>
<name>A0AAV7GPJ9_DENCH</name>
<dbReference type="Proteomes" id="UP000775213">
    <property type="component" value="Unassembled WGS sequence"/>
</dbReference>
<accession>A0AAV7GPJ9</accession>
<dbReference type="EMBL" id="JAGFBR010000012">
    <property type="protein sequence ID" value="KAH0457599.1"/>
    <property type="molecule type" value="Genomic_DNA"/>
</dbReference>
<sequence length="129" mass="14463">MKKIKVLLRKCKSLSATLGRSSSYTSLRSKSTKSQDFWRETEEVSGDQGGGETIVFVGSSRRRYIIRAKYLGHPVIKALIDRSSQSSKDTIFVNCEVVLFDHLLWMLENGDHETVGGTSPEELAALYAY</sequence>
<reference evidence="2 3" key="1">
    <citation type="journal article" date="2021" name="Hortic Res">
        <title>Chromosome-scale assembly of the Dendrobium chrysotoxum genome enhances the understanding of orchid evolution.</title>
        <authorList>
            <person name="Zhang Y."/>
            <person name="Zhang G.Q."/>
            <person name="Zhang D."/>
            <person name="Liu X.D."/>
            <person name="Xu X.Y."/>
            <person name="Sun W.H."/>
            <person name="Yu X."/>
            <person name="Zhu X."/>
            <person name="Wang Z.W."/>
            <person name="Zhao X."/>
            <person name="Zhong W.Y."/>
            <person name="Chen H."/>
            <person name="Yin W.L."/>
            <person name="Huang T."/>
            <person name="Niu S.C."/>
            <person name="Liu Z.J."/>
        </authorList>
    </citation>
    <scope>NUCLEOTIDE SEQUENCE [LARGE SCALE GENOMIC DNA]</scope>
    <source>
        <strain evidence="2">Lindl</strain>
    </source>
</reference>
<dbReference type="Pfam" id="PF02519">
    <property type="entry name" value="Auxin_inducible"/>
    <property type="match status" value="1"/>
</dbReference>
<organism evidence="2 3">
    <name type="scientific">Dendrobium chrysotoxum</name>
    <name type="common">Orchid</name>
    <dbReference type="NCBI Taxonomy" id="161865"/>
    <lineage>
        <taxon>Eukaryota</taxon>
        <taxon>Viridiplantae</taxon>
        <taxon>Streptophyta</taxon>
        <taxon>Embryophyta</taxon>
        <taxon>Tracheophyta</taxon>
        <taxon>Spermatophyta</taxon>
        <taxon>Magnoliopsida</taxon>
        <taxon>Liliopsida</taxon>
        <taxon>Asparagales</taxon>
        <taxon>Orchidaceae</taxon>
        <taxon>Epidendroideae</taxon>
        <taxon>Malaxideae</taxon>
        <taxon>Dendrobiinae</taxon>
        <taxon>Dendrobium</taxon>
    </lineage>
</organism>
<proteinExistence type="inferred from homology"/>
<dbReference type="PANTHER" id="PTHR35296:SF8">
    <property type="entry name" value="SMALL AUXIN-UP RNA-RELATED"/>
    <property type="match status" value="1"/>
</dbReference>
<protein>
    <recommendedName>
        <fullName evidence="4">Small auxin up regulated protein</fullName>
    </recommendedName>
</protein>
<dbReference type="InterPro" id="IPR003676">
    <property type="entry name" value="SAUR_fam"/>
</dbReference>
<dbReference type="AlphaFoldDB" id="A0AAV7GPJ9"/>
<dbReference type="PANTHER" id="PTHR35296">
    <property type="entry name" value="EXPRESSED PROTEIN"/>
    <property type="match status" value="1"/>
</dbReference>
<evidence type="ECO:0008006" key="4">
    <source>
        <dbReference type="Google" id="ProtNLM"/>
    </source>
</evidence>
<evidence type="ECO:0000256" key="1">
    <source>
        <dbReference type="ARBA" id="ARBA00006974"/>
    </source>
</evidence>
<keyword evidence="3" id="KW-1185">Reference proteome</keyword>
<evidence type="ECO:0000313" key="3">
    <source>
        <dbReference type="Proteomes" id="UP000775213"/>
    </source>
</evidence>
<gene>
    <name evidence="2" type="ORF">IEQ34_012914</name>
</gene>
<comment type="caution">
    <text evidence="2">The sequence shown here is derived from an EMBL/GenBank/DDBJ whole genome shotgun (WGS) entry which is preliminary data.</text>
</comment>
<evidence type="ECO:0000313" key="2">
    <source>
        <dbReference type="EMBL" id="KAH0457599.1"/>
    </source>
</evidence>
<dbReference type="GO" id="GO:0009733">
    <property type="term" value="P:response to auxin"/>
    <property type="evidence" value="ECO:0007669"/>
    <property type="project" value="InterPro"/>
</dbReference>